<gene>
    <name evidence="7" type="ORF">UFOPK3444_00353</name>
</gene>
<evidence type="ECO:0000259" key="6">
    <source>
        <dbReference type="PROSITE" id="PS52029"/>
    </source>
</evidence>
<accession>A0A6J7D378</accession>
<dbReference type="Gene3D" id="2.40.440.10">
    <property type="entry name" value="L,D-transpeptidase catalytic domain-like"/>
    <property type="match status" value="1"/>
</dbReference>
<name>A0A6J7D378_9ZZZZ</name>
<dbReference type="PANTHER" id="PTHR30582">
    <property type="entry name" value="L,D-TRANSPEPTIDASE"/>
    <property type="match status" value="1"/>
</dbReference>
<protein>
    <submittedName>
        <fullName evidence="7">Unannotated protein</fullName>
    </submittedName>
</protein>
<evidence type="ECO:0000256" key="3">
    <source>
        <dbReference type="ARBA" id="ARBA00022960"/>
    </source>
</evidence>
<dbReference type="EMBL" id="CAFBLU010000004">
    <property type="protein sequence ID" value="CAB4864200.1"/>
    <property type="molecule type" value="Genomic_DNA"/>
</dbReference>
<dbReference type="InterPro" id="IPR050979">
    <property type="entry name" value="LD-transpeptidase"/>
</dbReference>
<reference evidence="7" key="1">
    <citation type="submission" date="2020-05" db="EMBL/GenBank/DDBJ databases">
        <authorList>
            <person name="Chiriac C."/>
            <person name="Salcher M."/>
            <person name="Ghai R."/>
            <person name="Kavagutti S V."/>
        </authorList>
    </citation>
    <scope>NUCLEOTIDE SEQUENCE</scope>
</reference>
<dbReference type="InterPro" id="IPR038063">
    <property type="entry name" value="Transpep_catalytic_dom"/>
</dbReference>
<dbReference type="Pfam" id="PF03734">
    <property type="entry name" value="YkuD"/>
    <property type="match status" value="1"/>
</dbReference>
<keyword evidence="5" id="KW-0961">Cell wall biogenesis/degradation</keyword>
<dbReference type="PROSITE" id="PS52029">
    <property type="entry name" value="LD_TPASE"/>
    <property type="match status" value="1"/>
</dbReference>
<dbReference type="GO" id="GO:0005576">
    <property type="term" value="C:extracellular region"/>
    <property type="evidence" value="ECO:0007669"/>
    <property type="project" value="TreeGrafter"/>
</dbReference>
<dbReference type="PANTHER" id="PTHR30582:SF2">
    <property type="entry name" value="L,D-TRANSPEPTIDASE YCIB-RELATED"/>
    <property type="match status" value="1"/>
</dbReference>
<dbReference type="InterPro" id="IPR005490">
    <property type="entry name" value="LD_TPept_cat_dom"/>
</dbReference>
<keyword evidence="2" id="KW-0808">Transferase</keyword>
<evidence type="ECO:0000313" key="7">
    <source>
        <dbReference type="EMBL" id="CAB4864200.1"/>
    </source>
</evidence>
<evidence type="ECO:0000256" key="5">
    <source>
        <dbReference type="ARBA" id="ARBA00023316"/>
    </source>
</evidence>
<dbReference type="GO" id="GO:0016740">
    <property type="term" value="F:transferase activity"/>
    <property type="evidence" value="ECO:0007669"/>
    <property type="project" value="UniProtKB-KW"/>
</dbReference>
<evidence type="ECO:0000256" key="4">
    <source>
        <dbReference type="ARBA" id="ARBA00022984"/>
    </source>
</evidence>
<dbReference type="GO" id="GO:0071972">
    <property type="term" value="F:peptidoglycan L,D-transpeptidase activity"/>
    <property type="evidence" value="ECO:0007669"/>
    <property type="project" value="TreeGrafter"/>
</dbReference>
<keyword evidence="3" id="KW-0133">Cell shape</keyword>
<dbReference type="UniPathway" id="UPA00219"/>
<keyword evidence="4" id="KW-0573">Peptidoglycan synthesis</keyword>
<evidence type="ECO:0000256" key="1">
    <source>
        <dbReference type="ARBA" id="ARBA00004752"/>
    </source>
</evidence>
<dbReference type="GO" id="GO:0018104">
    <property type="term" value="P:peptidoglycan-protein cross-linking"/>
    <property type="evidence" value="ECO:0007669"/>
    <property type="project" value="TreeGrafter"/>
</dbReference>
<feature type="domain" description="L,D-TPase catalytic" evidence="6">
    <location>
        <begin position="115"/>
        <end position="236"/>
    </location>
</feature>
<dbReference type="SUPFAM" id="SSF141523">
    <property type="entry name" value="L,D-transpeptidase catalytic domain-like"/>
    <property type="match status" value="1"/>
</dbReference>
<sequence length="237" mass="25268">MRHTDGVRRELHRHKYATAAAFCALLMLAPAASAAQATEGASVSTSIHALKSPGGTLVQTIAPFTPITGSKSVTPIIGRKLVEGTEWLRVRLSGRPNGRSALIPAASAEVVRLHWRIRVDLSNRKLVAFHDGRMVKRITVVIGAPSTPTPTGHFFVVEKVRLGATWSHTGWALALSAFSNVLKHFDGGQGQVAIHARGRLLGALGSASSHGCMRARDSDAGWLAHRVPNGTPVDIVH</sequence>
<organism evidence="7">
    <name type="scientific">freshwater metagenome</name>
    <dbReference type="NCBI Taxonomy" id="449393"/>
    <lineage>
        <taxon>unclassified sequences</taxon>
        <taxon>metagenomes</taxon>
        <taxon>ecological metagenomes</taxon>
    </lineage>
</organism>
<dbReference type="GO" id="GO:0008360">
    <property type="term" value="P:regulation of cell shape"/>
    <property type="evidence" value="ECO:0007669"/>
    <property type="project" value="UniProtKB-KW"/>
</dbReference>
<dbReference type="GO" id="GO:0071555">
    <property type="term" value="P:cell wall organization"/>
    <property type="evidence" value="ECO:0007669"/>
    <property type="project" value="UniProtKB-KW"/>
</dbReference>
<comment type="pathway">
    <text evidence="1">Cell wall biogenesis; peptidoglycan biosynthesis.</text>
</comment>
<evidence type="ECO:0000256" key="2">
    <source>
        <dbReference type="ARBA" id="ARBA00022679"/>
    </source>
</evidence>
<dbReference type="AlphaFoldDB" id="A0A6J7D378"/>
<proteinExistence type="predicted"/>
<dbReference type="CDD" id="cd16913">
    <property type="entry name" value="YkuD_like"/>
    <property type="match status" value="1"/>
</dbReference>